<gene>
    <name evidence="6" type="ORF">EDC45_1344</name>
</gene>
<dbReference type="GO" id="GO:0003700">
    <property type="term" value="F:DNA-binding transcription factor activity"/>
    <property type="evidence" value="ECO:0007669"/>
    <property type="project" value="InterPro"/>
</dbReference>
<sequence length="312" mass="35804">MNKINHLDIRTLKFFISVYQAQSFSVVARQENASPSQVSRAIQQLEEALGEQLFYRNTRAIVATQAGHLFFQYAKSICDTLTESQQALSSQKQEPSGMIRLNAPIAFANIHIAPHLAGLIQRYPKLQIHLEQSDEFIDPFTEATDITFRIGHLSDSGLRGRILAQQHYYLVASPDYLQHYGIPLKVRDLNGHRCITYKGKYGADRWFYRSTEAPHWQQYMFTPTMTANNAEALYTSVLNHMGLALLPDWIAYQGIKNGGLLRVLADYEMTARTETRHIAMLSPQNRQKSLNIRVVMDYFLEVFGNPIYWQNI</sequence>
<dbReference type="PANTHER" id="PTHR30537:SF5">
    <property type="entry name" value="HTH-TYPE TRANSCRIPTIONAL ACTIVATOR TTDR-RELATED"/>
    <property type="match status" value="1"/>
</dbReference>
<keyword evidence="7" id="KW-1185">Reference proteome</keyword>
<dbReference type="CDD" id="cd08422">
    <property type="entry name" value="PBP2_CrgA_like"/>
    <property type="match status" value="1"/>
</dbReference>
<feature type="domain" description="HTH lysR-type" evidence="5">
    <location>
        <begin position="7"/>
        <end position="64"/>
    </location>
</feature>
<evidence type="ECO:0000313" key="7">
    <source>
        <dbReference type="Proteomes" id="UP000295657"/>
    </source>
</evidence>
<dbReference type="Proteomes" id="UP000295657">
    <property type="component" value="Unassembled WGS sequence"/>
</dbReference>
<comment type="caution">
    <text evidence="6">The sequence shown here is derived from an EMBL/GenBank/DDBJ whole genome shotgun (WGS) entry which is preliminary data.</text>
</comment>
<dbReference type="Pfam" id="PF00126">
    <property type="entry name" value="HTH_1"/>
    <property type="match status" value="1"/>
</dbReference>
<evidence type="ECO:0000256" key="3">
    <source>
        <dbReference type="ARBA" id="ARBA00023125"/>
    </source>
</evidence>
<keyword evidence="4" id="KW-0804">Transcription</keyword>
<evidence type="ECO:0000256" key="4">
    <source>
        <dbReference type="ARBA" id="ARBA00023163"/>
    </source>
</evidence>
<keyword evidence="2" id="KW-0805">Transcription regulation</keyword>
<protein>
    <submittedName>
        <fullName evidence="6">DNA-binding transcriptional LysR family regulator</fullName>
    </submittedName>
</protein>
<dbReference type="GO" id="GO:0006351">
    <property type="term" value="P:DNA-templated transcription"/>
    <property type="evidence" value="ECO:0007669"/>
    <property type="project" value="TreeGrafter"/>
</dbReference>
<dbReference type="Pfam" id="PF03466">
    <property type="entry name" value="LysR_substrate"/>
    <property type="match status" value="1"/>
</dbReference>
<comment type="similarity">
    <text evidence="1">Belongs to the LysR transcriptional regulatory family.</text>
</comment>
<dbReference type="InterPro" id="IPR036388">
    <property type="entry name" value="WH-like_DNA-bd_sf"/>
</dbReference>
<evidence type="ECO:0000256" key="2">
    <source>
        <dbReference type="ARBA" id="ARBA00023015"/>
    </source>
</evidence>
<dbReference type="PANTHER" id="PTHR30537">
    <property type="entry name" value="HTH-TYPE TRANSCRIPTIONAL REGULATOR"/>
    <property type="match status" value="1"/>
</dbReference>
<evidence type="ECO:0000259" key="5">
    <source>
        <dbReference type="PROSITE" id="PS50931"/>
    </source>
</evidence>
<dbReference type="SUPFAM" id="SSF53850">
    <property type="entry name" value="Periplasmic binding protein-like II"/>
    <property type="match status" value="1"/>
</dbReference>
<evidence type="ECO:0000313" key="6">
    <source>
        <dbReference type="EMBL" id="TDQ57697.1"/>
    </source>
</evidence>
<dbReference type="Gene3D" id="1.10.10.10">
    <property type="entry name" value="Winged helix-like DNA-binding domain superfamily/Winged helix DNA-binding domain"/>
    <property type="match status" value="1"/>
</dbReference>
<dbReference type="AlphaFoldDB" id="A0A4R6VC35"/>
<dbReference type="InterPro" id="IPR000847">
    <property type="entry name" value="LysR_HTH_N"/>
</dbReference>
<keyword evidence="3 6" id="KW-0238">DNA-binding</keyword>
<dbReference type="InterPro" id="IPR005119">
    <property type="entry name" value="LysR_subst-bd"/>
</dbReference>
<reference evidence="6 7" key="1">
    <citation type="submission" date="2019-03" db="EMBL/GenBank/DDBJ databases">
        <title>Genomic Encyclopedia of Type Strains, Phase IV (KMG-IV): sequencing the most valuable type-strain genomes for metagenomic binning, comparative biology and taxonomic classification.</title>
        <authorList>
            <person name="Goeker M."/>
        </authorList>
    </citation>
    <scope>NUCLEOTIDE SEQUENCE [LARGE SCALE GENOMIC DNA]</scope>
    <source>
        <strain evidence="6 7">DSM 28403</strain>
    </source>
</reference>
<dbReference type="EMBL" id="SNYQ01000004">
    <property type="protein sequence ID" value="TDQ57697.1"/>
    <property type="molecule type" value="Genomic_DNA"/>
</dbReference>
<dbReference type="RefSeq" id="WP_133544751.1">
    <property type="nucleotide sequence ID" value="NZ_SNYQ01000004.1"/>
</dbReference>
<dbReference type="FunFam" id="1.10.10.10:FF:000001">
    <property type="entry name" value="LysR family transcriptional regulator"/>
    <property type="match status" value="1"/>
</dbReference>
<dbReference type="InterPro" id="IPR036390">
    <property type="entry name" value="WH_DNA-bd_sf"/>
</dbReference>
<dbReference type="Gene3D" id="3.40.190.290">
    <property type="match status" value="1"/>
</dbReference>
<dbReference type="PROSITE" id="PS50931">
    <property type="entry name" value="HTH_LYSR"/>
    <property type="match status" value="1"/>
</dbReference>
<dbReference type="InterPro" id="IPR058163">
    <property type="entry name" value="LysR-type_TF_proteobact-type"/>
</dbReference>
<proteinExistence type="inferred from homology"/>
<evidence type="ECO:0000256" key="1">
    <source>
        <dbReference type="ARBA" id="ARBA00009437"/>
    </source>
</evidence>
<organism evidence="6 7">
    <name type="scientific">Mesocricetibacter intestinalis</name>
    <dbReference type="NCBI Taxonomy" id="1521930"/>
    <lineage>
        <taxon>Bacteria</taxon>
        <taxon>Pseudomonadati</taxon>
        <taxon>Pseudomonadota</taxon>
        <taxon>Gammaproteobacteria</taxon>
        <taxon>Pasteurellales</taxon>
        <taxon>Pasteurellaceae</taxon>
        <taxon>Mesocricetibacter</taxon>
    </lineage>
</organism>
<dbReference type="GO" id="GO:0043565">
    <property type="term" value="F:sequence-specific DNA binding"/>
    <property type="evidence" value="ECO:0007669"/>
    <property type="project" value="TreeGrafter"/>
</dbReference>
<dbReference type="SUPFAM" id="SSF46785">
    <property type="entry name" value="Winged helix' DNA-binding domain"/>
    <property type="match status" value="1"/>
</dbReference>
<dbReference type="OrthoDB" id="9786526at2"/>
<name>A0A4R6VC35_9PAST</name>
<accession>A0A4R6VC35</accession>